<evidence type="ECO:0000313" key="3">
    <source>
        <dbReference type="EMBL" id="KAL1869070.1"/>
    </source>
</evidence>
<dbReference type="EMBL" id="JAZHXJ010000204">
    <property type="protein sequence ID" value="KAL1869070.1"/>
    <property type="molecule type" value="Genomic_DNA"/>
</dbReference>
<evidence type="ECO:0000256" key="2">
    <source>
        <dbReference type="SAM" id="MobiDB-lite"/>
    </source>
</evidence>
<reference evidence="3 4" key="1">
    <citation type="journal article" date="2024" name="Commun. Biol.">
        <title>Comparative genomic analysis of thermophilic fungi reveals convergent evolutionary adaptations and gene losses.</title>
        <authorList>
            <person name="Steindorff A.S."/>
            <person name="Aguilar-Pontes M.V."/>
            <person name="Robinson A.J."/>
            <person name="Andreopoulos B."/>
            <person name="LaButti K."/>
            <person name="Kuo A."/>
            <person name="Mondo S."/>
            <person name="Riley R."/>
            <person name="Otillar R."/>
            <person name="Haridas S."/>
            <person name="Lipzen A."/>
            <person name="Grimwood J."/>
            <person name="Schmutz J."/>
            <person name="Clum A."/>
            <person name="Reid I.D."/>
            <person name="Moisan M.C."/>
            <person name="Butler G."/>
            <person name="Nguyen T.T.M."/>
            <person name="Dewar K."/>
            <person name="Conant G."/>
            <person name="Drula E."/>
            <person name="Henrissat B."/>
            <person name="Hansel C."/>
            <person name="Singer S."/>
            <person name="Hutchinson M.I."/>
            <person name="de Vries R.P."/>
            <person name="Natvig D.O."/>
            <person name="Powell A.J."/>
            <person name="Tsang A."/>
            <person name="Grigoriev I.V."/>
        </authorList>
    </citation>
    <scope>NUCLEOTIDE SEQUENCE [LARGE SCALE GENOMIC DNA]</scope>
    <source>
        <strain evidence="3 4">ATCC 24622</strain>
    </source>
</reference>
<feature type="region of interest" description="Disordered" evidence="2">
    <location>
        <begin position="208"/>
        <end position="254"/>
    </location>
</feature>
<feature type="coiled-coil region" evidence="1">
    <location>
        <begin position="465"/>
        <end position="492"/>
    </location>
</feature>
<feature type="region of interest" description="Disordered" evidence="2">
    <location>
        <begin position="1"/>
        <end position="22"/>
    </location>
</feature>
<comment type="caution">
    <text evidence="3">The sequence shown here is derived from an EMBL/GenBank/DDBJ whole genome shotgun (WGS) entry which is preliminary data.</text>
</comment>
<sequence>MTPWDMESQPDRDRLSNLTISERSHSTHKRVLHDCTRQSPRKNWVITDSMLQAYTAMRGRGIDMDDPFMDYLHETDRQKKETDSASTCITENILNGLRKTSVGEDASNQEQVFRVPRPAGVWHMSPQEDYDLTSVSDHNAVRDYGWLEANYGCADGDEDGIIFDMAHARSLAESGEASYISDEEGYPARSRISPCTFRLWASGTRRWDDGHEKPDISMSAKRLRPSTPDCQSRKQRNRRVSKGPQQFCHDSNVPLSPTYSISTNPSIVFTPPGVSPEQPPPGLAHHLFDRMNPLAARELRELRYGKLDVPETQPTEDDERYTMEEVIGALVCSSDKAPEHPSRTFTMSSTPSNSPGFRLRNKDGYTQSEITDVPLYGGVTSSILPDALRADWATIADIDRLITQAERQAIALRKRAASLSRTRADVSARLPTLRAAAERRARIREHAAAELREVRIKAQERWDVLVEAVEEVQKLRDVVAGLEDEIEEMCREVGMSSPQELLRGSE</sequence>
<dbReference type="Proteomes" id="UP001586593">
    <property type="component" value="Unassembled WGS sequence"/>
</dbReference>
<feature type="region of interest" description="Disordered" evidence="2">
    <location>
        <begin position="335"/>
        <end position="362"/>
    </location>
</feature>
<evidence type="ECO:0000256" key="1">
    <source>
        <dbReference type="SAM" id="Coils"/>
    </source>
</evidence>
<gene>
    <name evidence="3" type="ORF">VTK73DRAFT_3409</name>
</gene>
<evidence type="ECO:0000313" key="4">
    <source>
        <dbReference type="Proteomes" id="UP001586593"/>
    </source>
</evidence>
<keyword evidence="4" id="KW-1185">Reference proteome</keyword>
<proteinExistence type="predicted"/>
<name>A0ABR3X096_9PEZI</name>
<protein>
    <submittedName>
        <fullName evidence="3">Uncharacterized protein</fullName>
    </submittedName>
</protein>
<keyword evidence="1" id="KW-0175">Coiled coil</keyword>
<accession>A0ABR3X096</accession>
<feature type="compositionally biased region" description="Polar residues" evidence="2">
    <location>
        <begin position="343"/>
        <end position="355"/>
    </location>
</feature>
<feature type="coiled-coil region" evidence="1">
    <location>
        <begin position="395"/>
        <end position="422"/>
    </location>
</feature>
<organism evidence="3 4">
    <name type="scientific">Phialemonium thermophilum</name>
    <dbReference type="NCBI Taxonomy" id="223376"/>
    <lineage>
        <taxon>Eukaryota</taxon>
        <taxon>Fungi</taxon>
        <taxon>Dikarya</taxon>
        <taxon>Ascomycota</taxon>
        <taxon>Pezizomycotina</taxon>
        <taxon>Sordariomycetes</taxon>
        <taxon>Sordariomycetidae</taxon>
        <taxon>Cephalothecales</taxon>
        <taxon>Cephalothecaceae</taxon>
        <taxon>Phialemonium</taxon>
    </lineage>
</organism>